<reference evidence="4" key="1">
    <citation type="journal article" date="2016" name="Nat. Genet.">
        <title>A high-quality carrot genome assembly provides new insights into carotenoid accumulation and asterid genome evolution.</title>
        <authorList>
            <person name="Iorizzo M."/>
            <person name="Ellison S."/>
            <person name="Senalik D."/>
            <person name="Zeng P."/>
            <person name="Satapoomin P."/>
            <person name="Huang J."/>
            <person name="Bowman M."/>
            <person name="Iovene M."/>
            <person name="Sanseverino W."/>
            <person name="Cavagnaro P."/>
            <person name="Yildiz M."/>
            <person name="Macko-Podgorni A."/>
            <person name="Moranska E."/>
            <person name="Grzebelus E."/>
            <person name="Grzebelus D."/>
            <person name="Ashrafi H."/>
            <person name="Zheng Z."/>
            <person name="Cheng S."/>
            <person name="Spooner D."/>
            <person name="Van Deynze A."/>
            <person name="Simon P."/>
        </authorList>
    </citation>
    <scope>NUCLEOTIDE SEQUENCE</scope>
    <source>
        <tissue evidence="4">Leaf</tissue>
    </source>
</reference>
<keyword evidence="5" id="KW-1185">Reference proteome</keyword>
<evidence type="ECO:0000256" key="1">
    <source>
        <dbReference type="SAM" id="MobiDB-lite"/>
    </source>
</evidence>
<evidence type="ECO:0000313" key="5">
    <source>
        <dbReference type="Proteomes" id="UP000077755"/>
    </source>
</evidence>
<evidence type="ECO:0000313" key="4">
    <source>
        <dbReference type="EMBL" id="WOG88703.1"/>
    </source>
</evidence>
<sequence length="313" mass="33862">MGLLTMNCSWVSKAGGTLSTFNLSYGRKLRVHYSSPILLPAESCNKLRARTRVFASKKSTKKFRRKGDAQKNATALPDNANASDRAGSEDESMSKDASVQDNSMMSTDNLDSTMSTSLPSRTSVLQACTSTSILIAALGVTIRQLSHVASMEGWPIADCSTDISFGFQMWHIELITGLVVLVSSCRYLLLQTWPDFAESSEAANQQVLSSLQPLDYLAVASLSGFSEELLFRGTMLPLIGVNWKSALIVGIIFGVLHLGSGRKYSFAVWAAFVGFAYGYATILSSSIIVPMASHAANNLVGGIIWRYTSKSPK</sequence>
<feature type="transmembrane region" description="Helical" evidence="2">
    <location>
        <begin position="266"/>
        <end position="289"/>
    </location>
</feature>
<gene>
    <name evidence="4" type="ORF">DCAR_0207938</name>
</gene>
<dbReference type="EMBL" id="CP093344">
    <property type="protein sequence ID" value="WOG88703.1"/>
    <property type="molecule type" value="Genomic_DNA"/>
</dbReference>
<keyword evidence="2" id="KW-1133">Transmembrane helix</keyword>
<accession>A0AAF0WI69</accession>
<keyword evidence="2" id="KW-0812">Transmembrane</keyword>
<organism evidence="4 5">
    <name type="scientific">Daucus carota subsp. sativus</name>
    <name type="common">Carrot</name>
    <dbReference type="NCBI Taxonomy" id="79200"/>
    <lineage>
        <taxon>Eukaryota</taxon>
        <taxon>Viridiplantae</taxon>
        <taxon>Streptophyta</taxon>
        <taxon>Embryophyta</taxon>
        <taxon>Tracheophyta</taxon>
        <taxon>Spermatophyta</taxon>
        <taxon>Magnoliopsida</taxon>
        <taxon>eudicotyledons</taxon>
        <taxon>Gunneridae</taxon>
        <taxon>Pentapetalae</taxon>
        <taxon>asterids</taxon>
        <taxon>campanulids</taxon>
        <taxon>Apiales</taxon>
        <taxon>Apiaceae</taxon>
        <taxon>Apioideae</taxon>
        <taxon>Scandiceae</taxon>
        <taxon>Daucinae</taxon>
        <taxon>Daucus</taxon>
        <taxon>Daucus sect. Daucus</taxon>
    </lineage>
</organism>
<reference evidence="4" key="2">
    <citation type="submission" date="2022-03" db="EMBL/GenBank/DDBJ databases">
        <title>Draft title - Genomic analysis of global carrot germplasm unveils the trajectory of domestication and the origin of high carotenoid orange carrot.</title>
        <authorList>
            <person name="Iorizzo M."/>
            <person name="Ellison S."/>
            <person name="Senalik D."/>
            <person name="Macko-Podgorni A."/>
            <person name="Grzebelus D."/>
            <person name="Bostan H."/>
            <person name="Rolling W."/>
            <person name="Curaba J."/>
            <person name="Simon P."/>
        </authorList>
    </citation>
    <scope>NUCLEOTIDE SEQUENCE</scope>
    <source>
        <tissue evidence="4">Leaf</tissue>
    </source>
</reference>
<feature type="transmembrane region" description="Helical" evidence="2">
    <location>
        <begin position="241"/>
        <end position="260"/>
    </location>
</feature>
<dbReference type="InterPro" id="IPR003675">
    <property type="entry name" value="Rce1/LyrA-like_dom"/>
</dbReference>
<feature type="compositionally biased region" description="Polar residues" evidence="1">
    <location>
        <begin position="95"/>
        <end position="115"/>
    </location>
</feature>
<protein>
    <recommendedName>
        <fullName evidence="3">CAAX prenyl protease 2/Lysostaphin resistance protein A-like domain-containing protein</fullName>
    </recommendedName>
</protein>
<keyword evidence="2" id="KW-0472">Membrane</keyword>
<dbReference type="GO" id="GO:0080120">
    <property type="term" value="P:CAAX-box protein maturation"/>
    <property type="evidence" value="ECO:0007669"/>
    <property type="project" value="UniProtKB-ARBA"/>
</dbReference>
<feature type="domain" description="CAAX prenyl protease 2/Lysostaphin resistance protein A-like" evidence="3">
    <location>
        <begin position="213"/>
        <end position="300"/>
    </location>
</feature>
<dbReference type="GO" id="GO:0004175">
    <property type="term" value="F:endopeptidase activity"/>
    <property type="evidence" value="ECO:0007669"/>
    <property type="project" value="UniProtKB-ARBA"/>
</dbReference>
<name>A0AAF0WI69_DAUCS</name>
<dbReference type="Proteomes" id="UP000077755">
    <property type="component" value="Chromosome 2"/>
</dbReference>
<dbReference type="AlphaFoldDB" id="A0AAF0WI69"/>
<feature type="region of interest" description="Disordered" evidence="1">
    <location>
        <begin position="58"/>
        <end position="115"/>
    </location>
</feature>
<dbReference type="PANTHER" id="PTHR43592">
    <property type="entry name" value="CAAX AMINO TERMINAL PROTEASE"/>
    <property type="match status" value="1"/>
</dbReference>
<evidence type="ECO:0000256" key="2">
    <source>
        <dbReference type="SAM" id="Phobius"/>
    </source>
</evidence>
<evidence type="ECO:0000259" key="3">
    <source>
        <dbReference type="Pfam" id="PF02517"/>
    </source>
</evidence>
<proteinExistence type="predicted"/>
<dbReference type="Pfam" id="PF02517">
    <property type="entry name" value="Rce1-like"/>
    <property type="match status" value="1"/>
</dbReference>
<dbReference type="PANTHER" id="PTHR43592:SF7">
    <property type="entry name" value="CAAX AMINO TERMINAL PROTEASE FAMILY PROTEIN"/>
    <property type="match status" value="1"/>
</dbReference>